<organism evidence="1 2">
    <name type="scientific">Methanothermobacter thermautotrophicus</name>
    <name type="common">Methanobacterium thermoformicicum</name>
    <dbReference type="NCBI Taxonomy" id="145262"/>
    <lineage>
        <taxon>Archaea</taxon>
        <taxon>Methanobacteriati</taxon>
        <taxon>Methanobacteriota</taxon>
        <taxon>Methanomada group</taxon>
        <taxon>Methanobacteria</taxon>
        <taxon>Methanobacteriales</taxon>
        <taxon>Methanobacteriaceae</taxon>
        <taxon>Methanothermobacter</taxon>
    </lineage>
</organism>
<dbReference type="OrthoDB" id="335259at2157"/>
<evidence type="ECO:0000313" key="2">
    <source>
        <dbReference type="Proteomes" id="UP000646659"/>
    </source>
</evidence>
<sequence length="112" mass="12312">MKENIKLYITSGEVEDYHVFLERLGQSGLSWRPADPGDADAVIVLAGLWGSQRDEIMGAVDLARKSSKPVITVRPYGLENVPPELEAVSSEIVGWNPHCIRDAVEDALDSIH</sequence>
<name>A0A842YRQ8_METTF</name>
<dbReference type="InterPro" id="IPR036490">
    <property type="entry name" value="ThsB_TIR-like_sf"/>
</dbReference>
<proteinExistence type="predicted"/>
<protein>
    <submittedName>
        <fullName evidence="1">Uncharacterized protein</fullName>
    </submittedName>
</protein>
<gene>
    <name evidence="1" type="ORF">DNK57_08290</name>
</gene>
<accession>A0A842YRQ8</accession>
<dbReference type="SUPFAM" id="SSF52206">
    <property type="entry name" value="Hypothetical protein MTH538"/>
    <property type="match status" value="1"/>
</dbReference>
<dbReference type="EMBL" id="QKOF01000007">
    <property type="protein sequence ID" value="MBE2900784.1"/>
    <property type="molecule type" value="Genomic_DNA"/>
</dbReference>
<evidence type="ECO:0000313" key="1">
    <source>
        <dbReference type="EMBL" id="MBE2900784.1"/>
    </source>
</evidence>
<reference evidence="1" key="1">
    <citation type="submission" date="2018-06" db="EMBL/GenBank/DDBJ databases">
        <title>Draft genome sequence of Methanothermobacter thermautotrophicus Strain WHS, a thermophilic, hydrogenotrophic methanogen isolated from Washburn Hot Springs in Yellowstone National Park, USA.</title>
        <authorList>
            <person name="Mckay L.J."/>
            <person name="Klingelsmith K."/>
            <person name="Inskeep W.P."/>
            <person name="Fields M.W."/>
        </authorList>
    </citation>
    <scope>NUCLEOTIDE SEQUENCE</scope>
    <source>
        <strain evidence="1">WHS</strain>
    </source>
</reference>
<dbReference type="Gene3D" id="3.40.50.9200">
    <property type="entry name" value="Hypothetical protein MTH538"/>
    <property type="match status" value="1"/>
</dbReference>
<comment type="caution">
    <text evidence="1">The sequence shown here is derived from an EMBL/GenBank/DDBJ whole genome shotgun (WGS) entry which is preliminary data.</text>
</comment>
<dbReference type="AlphaFoldDB" id="A0A842YRQ8"/>
<dbReference type="Proteomes" id="UP000646659">
    <property type="component" value="Unassembled WGS sequence"/>
</dbReference>
<dbReference type="RefSeq" id="WP_192962494.1">
    <property type="nucleotide sequence ID" value="NZ_QKOF01000007.1"/>
</dbReference>